<dbReference type="Proteomes" id="UP000483820">
    <property type="component" value="Chromosome X"/>
</dbReference>
<name>A0A6A5G3P5_CAERE</name>
<dbReference type="AlphaFoldDB" id="A0A6A5G3P5"/>
<dbReference type="EMBL" id="WUAV01000006">
    <property type="protein sequence ID" value="KAF1749322.1"/>
    <property type="molecule type" value="Genomic_DNA"/>
</dbReference>
<protein>
    <submittedName>
        <fullName evidence="1">Uncharacterized protein</fullName>
    </submittedName>
</protein>
<evidence type="ECO:0000313" key="2">
    <source>
        <dbReference type="Proteomes" id="UP000483820"/>
    </source>
</evidence>
<sequence length="279" mass="32759">MSVDPLTSFLSQMQLDDFAVADEKENKSPEIQTESPKNTFPIRKTDGKLVFDEPLFNCLVCGHGVPVLEWRHRQECFYSEDNYQCPFCDRRRRPNRIEDHMNECARKRKISPLKRDKAIYSRRFSSQAIEKIMVEARKNVLEGYKTSLKSGEALLICETLERHEGELTVEEEQFKKEALLSFNSEILPHFESYLAVLKDERIEDKVDLFESRWLRERPDEPYDESAGERLAERTGQKCDRDNEVFKKEKLVEIEKIINRHVKILAKEMAAARLELADKI</sequence>
<proteinExistence type="predicted"/>
<comment type="caution">
    <text evidence="1">The sequence shown here is derived from an EMBL/GenBank/DDBJ whole genome shotgun (WGS) entry which is preliminary data.</text>
</comment>
<gene>
    <name evidence="1" type="ORF">GCK72_025789</name>
</gene>
<dbReference type="GeneID" id="9817252"/>
<dbReference type="CTD" id="9817252"/>
<reference evidence="1 2" key="1">
    <citation type="submission" date="2019-12" db="EMBL/GenBank/DDBJ databases">
        <title>Chromosome-level assembly of the Caenorhabditis remanei genome.</title>
        <authorList>
            <person name="Teterina A.A."/>
            <person name="Willis J.H."/>
            <person name="Phillips P.C."/>
        </authorList>
    </citation>
    <scope>NUCLEOTIDE SEQUENCE [LARGE SCALE GENOMIC DNA]</scope>
    <source>
        <strain evidence="1 2">PX506</strain>
        <tissue evidence="1">Whole organism</tissue>
    </source>
</reference>
<accession>A0A6A5G3P5</accession>
<organism evidence="1 2">
    <name type="scientific">Caenorhabditis remanei</name>
    <name type="common">Caenorhabditis vulgaris</name>
    <dbReference type="NCBI Taxonomy" id="31234"/>
    <lineage>
        <taxon>Eukaryota</taxon>
        <taxon>Metazoa</taxon>
        <taxon>Ecdysozoa</taxon>
        <taxon>Nematoda</taxon>
        <taxon>Chromadorea</taxon>
        <taxon>Rhabditida</taxon>
        <taxon>Rhabditina</taxon>
        <taxon>Rhabditomorpha</taxon>
        <taxon>Rhabditoidea</taxon>
        <taxon>Rhabditidae</taxon>
        <taxon>Peloderinae</taxon>
        <taxon>Caenorhabditis</taxon>
    </lineage>
</organism>
<dbReference type="KEGG" id="crq:GCK72_025789"/>
<evidence type="ECO:0000313" key="1">
    <source>
        <dbReference type="EMBL" id="KAF1749322.1"/>
    </source>
</evidence>
<dbReference type="RefSeq" id="XP_053580049.1">
    <property type="nucleotide sequence ID" value="XM_053736483.1"/>
</dbReference>